<name>A0A5C4XTF9_9HYPH</name>
<dbReference type="InterPro" id="IPR001789">
    <property type="entry name" value="Sig_transdc_resp-reg_receiver"/>
</dbReference>
<dbReference type="Proteomes" id="UP000311605">
    <property type="component" value="Unassembled WGS sequence"/>
</dbReference>
<proteinExistence type="predicted"/>
<dbReference type="SUPFAM" id="SSF55785">
    <property type="entry name" value="PYP-like sensor domain (PAS domain)"/>
    <property type="match status" value="1"/>
</dbReference>
<dbReference type="PANTHER" id="PTHR45339:SF1">
    <property type="entry name" value="HYBRID SIGNAL TRANSDUCTION HISTIDINE KINASE J"/>
    <property type="match status" value="1"/>
</dbReference>
<dbReference type="PROSITE" id="PS50110">
    <property type="entry name" value="RESPONSE_REGULATORY"/>
    <property type="match status" value="1"/>
</dbReference>
<dbReference type="GO" id="GO:0000160">
    <property type="term" value="P:phosphorelay signal transduction system"/>
    <property type="evidence" value="ECO:0007669"/>
    <property type="project" value="UniProtKB-KW"/>
</dbReference>
<dbReference type="SMART" id="SM00448">
    <property type="entry name" value="REC"/>
    <property type="match status" value="1"/>
</dbReference>
<organism evidence="5 6">
    <name type="scientific">Aliirhizobium smilacinae</name>
    <dbReference type="NCBI Taxonomy" id="1395944"/>
    <lineage>
        <taxon>Bacteria</taxon>
        <taxon>Pseudomonadati</taxon>
        <taxon>Pseudomonadota</taxon>
        <taxon>Alphaproteobacteria</taxon>
        <taxon>Hyphomicrobiales</taxon>
        <taxon>Rhizobiaceae</taxon>
        <taxon>Aliirhizobium</taxon>
    </lineage>
</organism>
<dbReference type="PANTHER" id="PTHR45339">
    <property type="entry name" value="HYBRID SIGNAL TRANSDUCTION HISTIDINE KINASE J"/>
    <property type="match status" value="1"/>
</dbReference>
<dbReference type="InterPro" id="IPR035965">
    <property type="entry name" value="PAS-like_dom_sf"/>
</dbReference>
<evidence type="ECO:0000256" key="3">
    <source>
        <dbReference type="PROSITE-ProRule" id="PRU00169"/>
    </source>
</evidence>
<evidence type="ECO:0000259" key="4">
    <source>
        <dbReference type="PROSITE" id="PS50110"/>
    </source>
</evidence>
<dbReference type="SUPFAM" id="SSF52172">
    <property type="entry name" value="CheY-like"/>
    <property type="match status" value="1"/>
</dbReference>
<dbReference type="Gene3D" id="3.30.450.20">
    <property type="entry name" value="PAS domain"/>
    <property type="match status" value="2"/>
</dbReference>
<dbReference type="AlphaFoldDB" id="A0A5C4XTF9"/>
<evidence type="ECO:0000256" key="1">
    <source>
        <dbReference type="ARBA" id="ARBA00022553"/>
    </source>
</evidence>
<dbReference type="CDD" id="cd17546">
    <property type="entry name" value="REC_hyHK_CKI1_RcsC-like"/>
    <property type="match status" value="1"/>
</dbReference>
<evidence type="ECO:0000313" key="5">
    <source>
        <dbReference type="EMBL" id="TNM65964.1"/>
    </source>
</evidence>
<dbReference type="InterPro" id="IPR011006">
    <property type="entry name" value="CheY-like_superfamily"/>
</dbReference>
<reference evidence="5 6" key="1">
    <citation type="submission" date="2019-06" db="EMBL/GenBank/DDBJ databases">
        <title>The draft genome of Rhizobium smilacinae PTYR-5.</title>
        <authorList>
            <person name="Liu L."/>
            <person name="Li L."/>
            <person name="Zhang X."/>
        </authorList>
    </citation>
    <scope>NUCLEOTIDE SEQUENCE [LARGE SCALE GENOMIC DNA]</scope>
    <source>
        <strain evidence="5 6">PTYR-5</strain>
    </source>
</reference>
<evidence type="ECO:0000313" key="6">
    <source>
        <dbReference type="Proteomes" id="UP000311605"/>
    </source>
</evidence>
<dbReference type="Gene3D" id="3.40.50.2300">
    <property type="match status" value="1"/>
</dbReference>
<comment type="caution">
    <text evidence="5">The sequence shown here is derived from an EMBL/GenBank/DDBJ whole genome shotgun (WGS) entry which is preliminary data.</text>
</comment>
<dbReference type="OrthoDB" id="8274118at2"/>
<evidence type="ECO:0000256" key="2">
    <source>
        <dbReference type="ARBA" id="ARBA00023012"/>
    </source>
</evidence>
<keyword evidence="1 3" id="KW-0597">Phosphoprotein</keyword>
<keyword evidence="2" id="KW-0902">Two-component regulatory system</keyword>
<dbReference type="Pfam" id="PF08448">
    <property type="entry name" value="PAS_4"/>
    <property type="match status" value="1"/>
</dbReference>
<dbReference type="Pfam" id="PF12860">
    <property type="entry name" value="PAS_7"/>
    <property type="match status" value="1"/>
</dbReference>
<feature type="modified residue" description="4-aspartylphosphate" evidence="3">
    <location>
        <position position="476"/>
    </location>
</feature>
<gene>
    <name evidence="5" type="ORF">FHP24_06990</name>
</gene>
<dbReference type="Pfam" id="PF00072">
    <property type="entry name" value="Response_reg"/>
    <property type="match status" value="1"/>
</dbReference>
<sequence>MNDLDTADPNIQTAILEALAEGMSAAVLLYDRNDLVVFASQQIANIMRVQPRLLVPGTRIRDLLAAMYDAGIRLVADTHNYRRALSREDWVAEQIAGLWKERSESLERPAPDRWLSVAKRRLPSGYGVCVIKDVSEQKRREEQWRVDTERVQVTEEVLDNLPFPISVKDRNSTFVAVNKANCDFLDLPADAILGHKGADINSKAFEDRLAPINQHVYETGEPIQLPERITRPDGSTALTIVHKYRIGKPGRYYLVTVKQDVSSIAAGAGADQSLQSNEWASGFVPIDMTREPVPASPVNTGPAIVGVKVLVVSRFADTSAQAIEILSWQGADVSAAADADEFTLFLQLAAEADVRIDLVVIDARMPAELTQVAEAYGVAALRVEEAHIGPNLPVLVAAELGKPFAELVLPAVDGQAFPSSSQSECIDVLVAEDNEVNQIVFSQIIEGLGYRYVLAVDGEEAVRLWRKHSPRLVLMDVTLPKLTGFEASAAIRALEDGTQPVPIIGVLPQAFDRDREACIEAGMNDVILKPISPEALDAVFQRFLAVAEDEVEAEAWPVS</sequence>
<protein>
    <submittedName>
        <fullName evidence="5">Response regulator</fullName>
    </submittedName>
</protein>
<keyword evidence="6" id="KW-1185">Reference proteome</keyword>
<accession>A0A5C4XTF9</accession>
<dbReference type="EMBL" id="VDMN01000001">
    <property type="protein sequence ID" value="TNM65964.1"/>
    <property type="molecule type" value="Genomic_DNA"/>
</dbReference>
<dbReference type="InterPro" id="IPR013656">
    <property type="entry name" value="PAS_4"/>
</dbReference>
<dbReference type="RefSeq" id="WP_139674769.1">
    <property type="nucleotide sequence ID" value="NZ_VDMN01000001.1"/>
</dbReference>
<feature type="domain" description="Response regulatory" evidence="4">
    <location>
        <begin position="427"/>
        <end position="544"/>
    </location>
</feature>